<name>A0A7V9W4I1_9GAMM</name>
<dbReference type="EMBL" id="JABFUB010000027">
    <property type="protein sequence ID" value="MCG6663653.1"/>
    <property type="molecule type" value="Genomic_DNA"/>
</dbReference>
<dbReference type="RefSeq" id="WP_181516762.1">
    <property type="nucleotide sequence ID" value="NZ_JABFUB010000027.1"/>
</dbReference>
<dbReference type="Proteomes" id="UP000814353">
    <property type="component" value="Unassembled WGS sequence"/>
</dbReference>
<dbReference type="EMBL" id="JACEFT010000036">
    <property type="protein sequence ID" value="MBA2780886.1"/>
    <property type="molecule type" value="Genomic_DNA"/>
</dbReference>
<dbReference type="PANTHER" id="PTHR33973">
    <property type="entry name" value="OS07G0153300 PROTEIN"/>
    <property type="match status" value="1"/>
</dbReference>
<dbReference type="AlphaFoldDB" id="A0A7V9W4I1"/>
<protein>
    <submittedName>
        <fullName evidence="1">DUF1365 domain-containing protein</fullName>
    </submittedName>
</protein>
<comment type="caution">
    <text evidence="1">The sequence shown here is derived from an EMBL/GenBank/DDBJ whole genome shotgun (WGS) entry which is preliminary data.</text>
</comment>
<dbReference type="Proteomes" id="UP000518091">
    <property type="component" value="Unassembled WGS sequence"/>
</dbReference>
<evidence type="ECO:0000313" key="3">
    <source>
        <dbReference type="Proteomes" id="UP000518091"/>
    </source>
</evidence>
<evidence type="ECO:0000313" key="2">
    <source>
        <dbReference type="EMBL" id="MCG6663653.1"/>
    </source>
</evidence>
<dbReference type="PANTHER" id="PTHR33973:SF4">
    <property type="entry name" value="OS07G0153300 PROTEIN"/>
    <property type="match status" value="1"/>
</dbReference>
<sequence>MTPSPRSRICHGTLRHRRFLPHVHEFEYRVWMMWLDLEELPGLFDGVPGFSARGPALARFRREDYLSPLELPLAEAARNEVARQLGRAPQGRVCLLTQLRTLGSGFNPISLYYLYHREEEGGALGAVLGEVTNTPWRERTRYACTTAPGRHAHRAEFAKAMHVSPFMPLDMTYRWQFDTPGETLSLHMETWRREQRHFDATLSLACRPATRTALLATLARRPWMNLKTLAAIHFEALRLWLKGVPLHDHPHRKETSP</sequence>
<proteinExistence type="predicted"/>
<organism evidence="1 3">
    <name type="scientific">Billgrantia kenyensis</name>
    <dbReference type="NCBI Taxonomy" id="321266"/>
    <lineage>
        <taxon>Bacteria</taxon>
        <taxon>Pseudomonadati</taxon>
        <taxon>Pseudomonadota</taxon>
        <taxon>Gammaproteobacteria</taxon>
        <taxon>Oceanospirillales</taxon>
        <taxon>Halomonadaceae</taxon>
        <taxon>Billgrantia</taxon>
    </lineage>
</organism>
<gene>
    <name evidence="1" type="ORF">H1D44_18535</name>
    <name evidence="2" type="ORF">HOP48_19145</name>
</gene>
<evidence type="ECO:0000313" key="1">
    <source>
        <dbReference type="EMBL" id="MBA2780886.1"/>
    </source>
</evidence>
<evidence type="ECO:0000313" key="4">
    <source>
        <dbReference type="Proteomes" id="UP000814353"/>
    </source>
</evidence>
<keyword evidence="4" id="KW-1185">Reference proteome</keyword>
<reference evidence="2 4" key="1">
    <citation type="submission" date="2020-05" db="EMBL/GenBank/DDBJ databases">
        <title>Comparative genomic analysis of denitrifying bacteria from Halomonas genus.</title>
        <authorList>
            <person name="Wang L."/>
            <person name="Shao Z."/>
        </authorList>
    </citation>
    <scope>NUCLEOTIDE SEQUENCE [LARGE SCALE GENOMIC DNA]</scope>
    <source>
        <strain evidence="2 4">DSM 17331</strain>
    </source>
</reference>
<accession>A0A7V9W4I1</accession>
<reference evidence="1 3" key="2">
    <citation type="submission" date="2020-07" db="EMBL/GenBank/DDBJ databases">
        <title>Identification of Halomonas strains.</title>
        <authorList>
            <person name="Xiao Z."/>
            <person name="Shen J."/>
        </authorList>
    </citation>
    <scope>NUCLEOTIDE SEQUENCE [LARGE SCALE GENOMIC DNA]</scope>
    <source>
        <strain evidence="1 3">DSM 17331</strain>
    </source>
</reference>
<dbReference type="InterPro" id="IPR010775">
    <property type="entry name" value="DUF1365"/>
</dbReference>
<dbReference type="Pfam" id="PF07103">
    <property type="entry name" value="DUF1365"/>
    <property type="match status" value="1"/>
</dbReference>